<evidence type="ECO:0000313" key="2">
    <source>
        <dbReference type="Proteomes" id="UP001515660"/>
    </source>
</evidence>
<organism evidence="1 2">
    <name type="scientific">Rhodobacter calidifons</name>
    <dbReference type="NCBI Taxonomy" id="2715277"/>
    <lineage>
        <taxon>Bacteria</taxon>
        <taxon>Pseudomonadati</taxon>
        <taxon>Pseudomonadota</taxon>
        <taxon>Alphaproteobacteria</taxon>
        <taxon>Rhodobacterales</taxon>
        <taxon>Rhodobacter group</taxon>
        <taxon>Rhodobacter</taxon>
    </lineage>
</organism>
<evidence type="ECO:0000313" key="1">
    <source>
        <dbReference type="EMBL" id="NHB78604.1"/>
    </source>
</evidence>
<protein>
    <submittedName>
        <fullName evidence="1">Sulfur reduction protein DsrE</fullName>
    </submittedName>
</protein>
<gene>
    <name evidence="1" type="ORF">G8O29_18180</name>
</gene>
<accession>A0ABX0GCE6</accession>
<proteinExistence type="predicted"/>
<dbReference type="Proteomes" id="UP001515660">
    <property type="component" value="Unassembled WGS sequence"/>
</dbReference>
<comment type="caution">
    <text evidence="1">The sequence shown here is derived from an EMBL/GenBank/DDBJ whole genome shotgun (WGS) entry which is preliminary data.</text>
</comment>
<keyword evidence="2" id="KW-1185">Reference proteome</keyword>
<reference evidence="1 2" key="1">
    <citation type="journal article" date="2022" name="Microorganisms">
        <title>Genome Sequence and Characterization of a Xanthorhodopsin-Containing, Aerobic Anoxygenic Phototrophic Rhodobacter Species, Isolated from Mesophilic Conditions at Yellowstone National Park.</title>
        <authorList>
            <person name="Kyndt J.A."/>
            <person name="Robertson S."/>
            <person name="Shoffstall I.B."/>
            <person name="Ramaley R.F."/>
            <person name="Meyer T.E."/>
        </authorList>
    </citation>
    <scope>NUCLEOTIDE SEQUENCE [LARGE SCALE GENOMIC DNA]</scope>
    <source>
        <strain evidence="1 2">M37P</strain>
    </source>
</reference>
<name>A0ABX0GCE6_9RHOB</name>
<dbReference type="EMBL" id="JAANHS010000056">
    <property type="protein sequence ID" value="NHB78604.1"/>
    <property type="molecule type" value="Genomic_DNA"/>
</dbReference>
<sequence>PGVVAGCFPQLYGALAGNPPDQVITL</sequence>
<feature type="non-terminal residue" evidence="1">
    <location>
        <position position="1"/>
    </location>
</feature>